<gene>
    <name evidence="9" type="ORF">BO71DRAFT_435971</name>
</gene>
<feature type="compositionally biased region" description="Polar residues" evidence="7">
    <location>
        <begin position="47"/>
        <end position="57"/>
    </location>
</feature>
<dbReference type="SMART" id="SM00249">
    <property type="entry name" value="PHD"/>
    <property type="match status" value="1"/>
</dbReference>
<dbReference type="VEuPathDB" id="FungiDB:BO71DRAFT_435971"/>
<dbReference type="InterPro" id="IPR011011">
    <property type="entry name" value="Znf_FYVE_PHD"/>
</dbReference>
<evidence type="ECO:0000256" key="4">
    <source>
        <dbReference type="ARBA" id="ARBA00022833"/>
    </source>
</evidence>
<feature type="region of interest" description="Disordered" evidence="7">
    <location>
        <begin position="205"/>
        <end position="367"/>
    </location>
</feature>
<keyword evidence="5" id="KW-0539">Nucleus</keyword>
<dbReference type="SUPFAM" id="SSF57903">
    <property type="entry name" value="FYVE/PHD zinc finger"/>
    <property type="match status" value="1"/>
</dbReference>
<dbReference type="STRING" id="1448320.A0A319DB18"/>
<feature type="region of interest" description="Disordered" evidence="7">
    <location>
        <begin position="521"/>
        <end position="582"/>
    </location>
</feature>
<evidence type="ECO:0000313" key="10">
    <source>
        <dbReference type="Proteomes" id="UP000247810"/>
    </source>
</evidence>
<dbReference type="GO" id="GO:0045814">
    <property type="term" value="P:negative regulation of gene expression, epigenetic"/>
    <property type="evidence" value="ECO:0007669"/>
    <property type="project" value="TreeGrafter"/>
</dbReference>
<feature type="compositionally biased region" description="Low complexity" evidence="7">
    <location>
        <begin position="522"/>
        <end position="541"/>
    </location>
</feature>
<keyword evidence="10" id="KW-1185">Reference proteome</keyword>
<organism evidence="9 10">
    <name type="scientific">Aspergillus ellipticus CBS 707.79</name>
    <dbReference type="NCBI Taxonomy" id="1448320"/>
    <lineage>
        <taxon>Eukaryota</taxon>
        <taxon>Fungi</taxon>
        <taxon>Dikarya</taxon>
        <taxon>Ascomycota</taxon>
        <taxon>Pezizomycotina</taxon>
        <taxon>Eurotiomycetes</taxon>
        <taxon>Eurotiomycetidae</taxon>
        <taxon>Eurotiales</taxon>
        <taxon>Aspergillaceae</taxon>
        <taxon>Aspergillus</taxon>
        <taxon>Aspergillus subgen. Circumdati</taxon>
    </lineage>
</organism>
<feature type="domain" description="PHD-type" evidence="8">
    <location>
        <begin position="375"/>
        <end position="431"/>
    </location>
</feature>
<feature type="compositionally biased region" description="Basic and acidic residues" evidence="7">
    <location>
        <begin position="27"/>
        <end position="38"/>
    </location>
</feature>
<keyword evidence="3 6" id="KW-0863">Zinc-finger</keyword>
<feature type="compositionally biased region" description="Basic and acidic residues" evidence="7">
    <location>
        <begin position="542"/>
        <end position="557"/>
    </location>
</feature>
<feature type="compositionally biased region" description="Low complexity" evidence="7">
    <location>
        <begin position="68"/>
        <end position="95"/>
    </location>
</feature>
<dbReference type="PANTHER" id="PTHR12628">
    <property type="entry name" value="POLYCOMB-LIKE TRANSCRIPTION FACTOR"/>
    <property type="match status" value="1"/>
</dbReference>
<evidence type="ECO:0000256" key="2">
    <source>
        <dbReference type="ARBA" id="ARBA00022723"/>
    </source>
</evidence>
<comment type="subcellular location">
    <subcellularLocation>
        <location evidence="1">Nucleus</location>
    </subcellularLocation>
</comment>
<keyword evidence="4" id="KW-0862">Zinc</keyword>
<name>A0A319DB18_9EURO</name>
<feature type="compositionally biased region" description="Pro residues" evidence="7">
    <location>
        <begin position="224"/>
        <end position="244"/>
    </location>
</feature>
<dbReference type="GO" id="GO:0003682">
    <property type="term" value="F:chromatin binding"/>
    <property type="evidence" value="ECO:0007669"/>
    <property type="project" value="TreeGrafter"/>
</dbReference>
<feature type="compositionally biased region" description="Polar residues" evidence="7">
    <location>
        <begin position="348"/>
        <end position="357"/>
    </location>
</feature>
<dbReference type="Pfam" id="PF00628">
    <property type="entry name" value="PHD"/>
    <property type="match status" value="1"/>
</dbReference>
<dbReference type="GO" id="GO:0003677">
    <property type="term" value="F:DNA binding"/>
    <property type="evidence" value="ECO:0007669"/>
    <property type="project" value="TreeGrafter"/>
</dbReference>
<evidence type="ECO:0000256" key="1">
    <source>
        <dbReference type="ARBA" id="ARBA00004123"/>
    </source>
</evidence>
<dbReference type="AlphaFoldDB" id="A0A319DB18"/>
<dbReference type="OrthoDB" id="5863171at2759"/>
<evidence type="ECO:0000313" key="9">
    <source>
        <dbReference type="EMBL" id="PYH88223.1"/>
    </source>
</evidence>
<evidence type="ECO:0000259" key="8">
    <source>
        <dbReference type="PROSITE" id="PS50016"/>
    </source>
</evidence>
<evidence type="ECO:0000256" key="5">
    <source>
        <dbReference type="ARBA" id="ARBA00023242"/>
    </source>
</evidence>
<proteinExistence type="predicted"/>
<dbReference type="GO" id="GO:0005634">
    <property type="term" value="C:nucleus"/>
    <property type="evidence" value="ECO:0007669"/>
    <property type="project" value="UniProtKB-SubCell"/>
</dbReference>
<dbReference type="CDD" id="cd15502">
    <property type="entry name" value="PHD_Phf1p_Phf2p_like"/>
    <property type="match status" value="1"/>
</dbReference>
<evidence type="ECO:0000256" key="6">
    <source>
        <dbReference type="PROSITE-ProRule" id="PRU00146"/>
    </source>
</evidence>
<dbReference type="EMBL" id="KZ826114">
    <property type="protein sequence ID" value="PYH88223.1"/>
    <property type="molecule type" value="Genomic_DNA"/>
</dbReference>
<dbReference type="PANTHER" id="PTHR12628:SF10">
    <property type="entry name" value="HOMEOBOX DOMAIN-CONTAINING PROTEIN"/>
    <property type="match status" value="1"/>
</dbReference>
<protein>
    <recommendedName>
        <fullName evidence="8">PHD-type domain-containing protein</fullName>
    </recommendedName>
</protein>
<evidence type="ECO:0000256" key="7">
    <source>
        <dbReference type="SAM" id="MobiDB-lite"/>
    </source>
</evidence>
<dbReference type="PROSITE" id="PS50016">
    <property type="entry name" value="ZF_PHD_2"/>
    <property type="match status" value="1"/>
</dbReference>
<dbReference type="Proteomes" id="UP000247810">
    <property type="component" value="Unassembled WGS sequence"/>
</dbReference>
<keyword evidence="2" id="KW-0479">Metal-binding</keyword>
<dbReference type="Gene3D" id="3.30.40.10">
    <property type="entry name" value="Zinc/RING finger domain, C3HC4 (zinc finger)"/>
    <property type="match status" value="1"/>
</dbReference>
<dbReference type="InterPro" id="IPR019786">
    <property type="entry name" value="Zinc_finger_PHD-type_CS"/>
</dbReference>
<feature type="compositionally biased region" description="Low complexity" evidence="7">
    <location>
        <begin position="245"/>
        <end position="271"/>
    </location>
</feature>
<dbReference type="InterPro" id="IPR019787">
    <property type="entry name" value="Znf_PHD-finger"/>
</dbReference>
<accession>A0A319DB18</accession>
<dbReference type="GO" id="GO:0008270">
    <property type="term" value="F:zinc ion binding"/>
    <property type="evidence" value="ECO:0007669"/>
    <property type="project" value="UniProtKB-KW"/>
</dbReference>
<feature type="region of interest" description="Disordered" evidence="7">
    <location>
        <begin position="27"/>
        <end position="95"/>
    </location>
</feature>
<dbReference type="PROSITE" id="PS01359">
    <property type="entry name" value="ZF_PHD_1"/>
    <property type="match status" value="1"/>
</dbReference>
<dbReference type="InterPro" id="IPR001965">
    <property type="entry name" value="Znf_PHD"/>
</dbReference>
<dbReference type="InterPro" id="IPR013083">
    <property type="entry name" value="Znf_RING/FYVE/PHD"/>
</dbReference>
<sequence length="640" mass="68603">MIYKSGSVHDDFLLSYHDREAFGRGVESKHIGLTERRRTPNRPGDMSQHNGAPSSLASIEAAPPAHGTLRTTTTTATTTATTASSDSLSSTSSLRTSLEPLSVQSSVNLNPSSSTPSRRVQIPRLSAATTELLARVTGSIKGAQRNDNNFFAWNPPAATRTFSNQNIHRTGTMRASSTIIELPTAPFVYSNSMAPPAVPKVAATMPPAPPAKPTTLANIVPRPTETPPAVAAPPPPPLPLPPVTRPQSTAPAAKTSSPATAPTKPKKPAAAGSRQRKSITTGGKRGKKRRRNNDSDGEDVIRAGDSSTDESDVAPTATQTKSGRHVNRPSLYVPPPSAPAVVKETSHPLDTSDNVNGQAGARKRKRIHRRGKDAIITCLHCQRGNSPLSNSIVLCDECNAAWHQLCHDPPIGAEVVSVKDKEWFCRECRPVQVSIIQPTVVRSNPTLTSEFQARSHPPLLVPKAEVGADEYADDDRRGFLSGLSHATLVELLMTISDSNPTVPMFPGNLRELQPSKFSFRQSISTVPTPSTSGPGTAQTSTDTRDSASVEEANKQHGDTTSGVAGSSSRRRRAVSEDDSEYEFQEHRLYPRAGNGFRLSLNVNDLDILGEDPACPTFSYSLHGPAQLRAQMNESIPVWSS</sequence>
<reference evidence="9 10" key="1">
    <citation type="submission" date="2018-02" db="EMBL/GenBank/DDBJ databases">
        <title>The genomes of Aspergillus section Nigri reveals drivers in fungal speciation.</title>
        <authorList>
            <consortium name="DOE Joint Genome Institute"/>
            <person name="Vesth T.C."/>
            <person name="Nybo J."/>
            <person name="Theobald S."/>
            <person name="Brandl J."/>
            <person name="Frisvad J.C."/>
            <person name="Nielsen K.F."/>
            <person name="Lyhne E.K."/>
            <person name="Kogle M.E."/>
            <person name="Kuo A."/>
            <person name="Riley R."/>
            <person name="Clum A."/>
            <person name="Nolan M."/>
            <person name="Lipzen A."/>
            <person name="Salamov A."/>
            <person name="Henrissat B."/>
            <person name="Wiebenga A."/>
            <person name="De vries R.P."/>
            <person name="Grigoriev I.V."/>
            <person name="Mortensen U.H."/>
            <person name="Andersen M.R."/>
            <person name="Baker S.E."/>
        </authorList>
    </citation>
    <scope>NUCLEOTIDE SEQUENCE [LARGE SCALE GENOMIC DNA]</scope>
    <source>
        <strain evidence="9 10">CBS 707.79</strain>
    </source>
</reference>
<evidence type="ECO:0000256" key="3">
    <source>
        <dbReference type="ARBA" id="ARBA00022771"/>
    </source>
</evidence>